<dbReference type="PRINTS" id="PR00109">
    <property type="entry name" value="TYRKINASE"/>
</dbReference>
<dbReference type="SUPFAM" id="SSF55550">
    <property type="entry name" value="SH2 domain"/>
    <property type="match status" value="1"/>
</dbReference>
<dbReference type="SMART" id="SM00326">
    <property type="entry name" value="SH3"/>
    <property type="match status" value="1"/>
</dbReference>
<feature type="domain" description="Protein kinase" evidence="30">
    <location>
        <begin position="289"/>
        <end position="552"/>
    </location>
</feature>
<dbReference type="GO" id="GO:0035556">
    <property type="term" value="P:intracellular signal transduction"/>
    <property type="evidence" value="ECO:0007669"/>
    <property type="project" value="InterPro"/>
</dbReference>
<evidence type="ECO:0000256" key="8">
    <source>
        <dbReference type="ARBA" id="ARBA00022723"/>
    </source>
</evidence>
<evidence type="ECO:0000256" key="18">
    <source>
        <dbReference type="ARBA" id="ARBA00023137"/>
    </source>
</evidence>
<dbReference type="Gene3D" id="1.10.510.10">
    <property type="entry name" value="Transferase(Phosphotransferase) domain 1"/>
    <property type="match status" value="1"/>
</dbReference>
<keyword evidence="4 23" id="KW-0728">SH3 domain</keyword>
<sequence>MEKPDAGKKMSLKVPITTQKKRTLKGSIELSRIKCVEIVKSDISIPCHYKYPFQVVHDNYLLYVFAPDRESRQRWVLALKEETRNNNSLVSKYHPNFWMDGRWRCCSQLEKLAAGCAQYDPTKNASKKPLPPTPEDNRRSLQEPEETLVIALYDYQTNDPQELALQRNEEYYLLDSSESHWWRVQDRNGWYNKSISRDKAEKLLLDTGKEGAFMVRDSRTPGTYTVSVFTKAIVSENNPCIKHYHIKETNDNPKRYYVAEKYVFDSIPLLINYHQHNGGGKWVIHPSELTFVQEIGSGQFGLVHLGYWLNKDKVAIKTIQEGAMSEEDFIEEAEVMMKLSHPKLVQLYGVCLEQAPICLVFEFMEHGCLSDYLRSQRGLFAAGTLLGMCLDVCEGMAYLEKACVIHRDLAARNCLVGENQVIKVSDFGMTRFVLDDQYTSSTGTKFPVKWASPEVFSFSRYSSKSDVWSFGVLMWEVFSEGRIPYENRSNSEVVEDISTGFRLYKPRLASSHIYQIMNLCWKEVSRGSGFPLHNMLCQGLPCSPEDGALLEG</sequence>
<dbReference type="PROSITE" id="PS51113">
    <property type="entry name" value="ZF_BTK"/>
    <property type="match status" value="1"/>
</dbReference>
<dbReference type="InterPro" id="IPR036860">
    <property type="entry name" value="SH2_dom_sf"/>
</dbReference>
<evidence type="ECO:0000256" key="6">
    <source>
        <dbReference type="ARBA" id="ARBA00022553"/>
    </source>
</evidence>
<comment type="subunit">
    <text evidence="21">Homooligomerizes; this association negatively regulates kinase activity. Interacts with PPIA/CYPA; this interaction regulates TCR signal strength via a proline-directed conformational switch in ITK. Interacts with THEMIS. Interacts with FASLG. Interacts with VAV1; this interaction is important for VAV1 localization and TCR-induced actin polarization. Interacts with TBX21.</text>
</comment>
<dbReference type="EMBL" id="JAATJV010256331">
    <property type="protein sequence ID" value="MBZ3875716.1"/>
    <property type="molecule type" value="Genomic_DNA"/>
</dbReference>
<comment type="cofactor">
    <cofactor evidence="1">
        <name>Zn(2+)</name>
        <dbReference type="ChEBI" id="CHEBI:29105"/>
    </cofactor>
</comment>
<keyword evidence="10 24" id="KW-0863">Zinc-finger</keyword>
<evidence type="ECO:0000256" key="22">
    <source>
        <dbReference type="PROSITE-ProRule" id="PRU00191"/>
    </source>
</evidence>
<dbReference type="FunFam" id="3.30.505.10:FF:000061">
    <property type="entry name" value="Tyrosine-protein kinase"/>
    <property type="match status" value="1"/>
</dbReference>
<accession>A0AA41SX44</accession>
<dbReference type="InterPro" id="IPR000980">
    <property type="entry name" value="SH2"/>
</dbReference>
<organism evidence="31 32">
    <name type="scientific">Sciurus carolinensis</name>
    <name type="common">Eastern gray squirrel</name>
    <dbReference type="NCBI Taxonomy" id="30640"/>
    <lineage>
        <taxon>Eukaryota</taxon>
        <taxon>Metazoa</taxon>
        <taxon>Chordata</taxon>
        <taxon>Craniata</taxon>
        <taxon>Vertebrata</taxon>
        <taxon>Euteleostomi</taxon>
        <taxon>Mammalia</taxon>
        <taxon>Eutheria</taxon>
        <taxon>Euarchontoglires</taxon>
        <taxon>Glires</taxon>
        <taxon>Rodentia</taxon>
        <taxon>Sciuromorpha</taxon>
        <taxon>Sciuridae</taxon>
        <taxon>Sciurinae</taxon>
        <taxon>Sciurini</taxon>
        <taxon>Sciurus</taxon>
    </lineage>
</organism>
<dbReference type="InterPro" id="IPR001452">
    <property type="entry name" value="SH3_domain"/>
</dbReference>
<evidence type="ECO:0000256" key="24">
    <source>
        <dbReference type="PROSITE-ProRule" id="PRU00432"/>
    </source>
</evidence>
<evidence type="ECO:0000256" key="2">
    <source>
        <dbReference type="ARBA" id="ARBA00004123"/>
    </source>
</evidence>
<keyword evidence="15" id="KW-0391">Immunity</keyword>
<evidence type="ECO:0000256" key="1">
    <source>
        <dbReference type="ARBA" id="ARBA00001947"/>
    </source>
</evidence>
<dbReference type="GO" id="GO:0002250">
    <property type="term" value="P:adaptive immune response"/>
    <property type="evidence" value="ECO:0007669"/>
    <property type="project" value="UniProtKB-KW"/>
</dbReference>
<evidence type="ECO:0000256" key="26">
    <source>
        <dbReference type="RuleBase" id="RU362096"/>
    </source>
</evidence>
<dbReference type="PROSITE" id="PS50002">
    <property type="entry name" value="SH3"/>
    <property type="match status" value="1"/>
</dbReference>
<proteinExistence type="inferred from homology"/>
<keyword evidence="8" id="KW-0479">Metal-binding</keyword>
<dbReference type="PROSITE" id="PS50001">
    <property type="entry name" value="SH2"/>
    <property type="match status" value="1"/>
</dbReference>
<evidence type="ECO:0000256" key="12">
    <source>
        <dbReference type="ARBA" id="ARBA00022833"/>
    </source>
</evidence>
<dbReference type="InterPro" id="IPR050198">
    <property type="entry name" value="Non-receptor_tyrosine_kinases"/>
</dbReference>
<dbReference type="PANTHER" id="PTHR24418">
    <property type="entry name" value="TYROSINE-PROTEIN KINASE"/>
    <property type="match status" value="1"/>
</dbReference>
<evidence type="ECO:0000256" key="10">
    <source>
        <dbReference type="ARBA" id="ARBA00022771"/>
    </source>
</evidence>
<dbReference type="GO" id="GO:0042110">
    <property type="term" value="P:T cell activation"/>
    <property type="evidence" value="ECO:0007669"/>
    <property type="project" value="UniProtKB-ARBA"/>
</dbReference>
<evidence type="ECO:0000256" key="16">
    <source>
        <dbReference type="ARBA" id="ARBA00022999"/>
    </source>
</evidence>
<dbReference type="Pfam" id="PF00779">
    <property type="entry name" value="BTK"/>
    <property type="match status" value="1"/>
</dbReference>
<keyword evidence="19" id="KW-0539">Nucleus</keyword>
<evidence type="ECO:0000259" key="28">
    <source>
        <dbReference type="PROSITE" id="PS50002"/>
    </source>
</evidence>
<evidence type="ECO:0000259" key="30">
    <source>
        <dbReference type="PROSITE" id="PS50011"/>
    </source>
</evidence>
<name>A0AA41SX44_SCICA</name>
<dbReference type="InterPro" id="IPR011993">
    <property type="entry name" value="PH-like_dom_sf"/>
</dbReference>
<dbReference type="Pfam" id="PF00169">
    <property type="entry name" value="PH"/>
    <property type="match status" value="1"/>
</dbReference>
<evidence type="ECO:0000313" key="32">
    <source>
        <dbReference type="Proteomes" id="UP001166674"/>
    </source>
</evidence>
<dbReference type="InterPro" id="IPR017441">
    <property type="entry name" value="Protein_kinase_ATP_BS"/>
</dbReference>
<protein>
    <recommendedName>
        <fullName evidence="26">Tyrosine-protein kinase</fullName>
        <ecNumber evidence="26">2.7.10.2</ecNumber>
    </recommendedName>
</protein>
<keyword evidence="17" id="KW-1064">Adaptive immunity</keyword>
<feature type="domain" description="SH2" evidence="27">
    <location>
        <begin position="190"/>
        <end position="287"/>
    </location>
</feature>
<feature type="domain" description="PH" evidence="29">
    <location>
        <begin position="1"/>
        <end position="84"/>
    </location>
</feature>
<dbReference type="Gene3D" id="2.30.30.40">
    <property type="entry name" value="SH3 Domains"/>
    <property type="match status" value="1"/>
</dbReference>
<dbReference type="PROSITE" id="PS00107">
    <property type="entry name" value="PROTEIN_KINASE_ATP"/>
    <property type="match status" value="1"/>
</dbReference>
<dbReference type="InterPro" id="IPR008266">
    <property type="entry name" value="Tyr_kinase_AS"/>
</dbReference>
<dbReference type="GO" id="GO:0005524">
    <property type="term" value="F:ATP binding"/>
    <property type="evidence" value="ECO:0007669"/>
    <property type="project" value="UniProtKB-UniRule"/>
</dbReference>
<evidence type="ECO:0000256" key="13">
    <source>
        <dbReference type="ARBA" id="ARBA00022840"/>
    </source>
</evidence>
<feature type="binding site" evidence="25">
    <location>
        <position position="317"/>
    </location>
    <ligand>
        <name>ATP</name>
        <dbReference type="ChEBI" id="CHEBI:30616"/>
    </ligand>
</feature>
<feature type="domain" description="SH3" evidence="28">
    <location>
        <begin position="144"/>
        <end position="223"/>
    </location>
</feature>
<dbReference type="FunFam" id="3.30.200.20:FF:000053">
    <property type="entry name" value="Tyrosine-protein kinase"/>
    <property type="match status" value="1"/>
</dbReference>
<dbReference type="SMART" id="SM00252">
    <property type="entry name" value="SH2"/>
    <property type="match status" value="1"/>
</dbReference>
<evidence type="ECO:0000256" key="9">
    <source>
        <dbReference type="ARBA" id="ARBA00022741"/>
    </source>
</evidence>
<dbReference type="Pfam" id="PF07714">
    <property type="entry name" value="PK_Tyr_Ser-Thr"/>
    <property type="match status" value="1"/>
</dbReference>
<comment type="similarity">
    <text evidence="26">Belongs to the protein kinase superfamily. Tyr protein kinase family.</text>
</comment>
<evidence type="ECO:0000256" key="4">
    <source>
        <dbReference type="ARBA" id="ARBA00022443"/>
    </source>
</evidence>
<keyword evidence="16 22" id="KW-0727">SH2 domain</keyword>
<keyword evidence="5" id="KW-0963">Cytoplasm</keyword>
<dbReference type="InterPro" id="IPR011009">
    <property type="entry name" value="Kinase-like_dom_sf"/>
</dbReference>
<dbReference type="CDD" id="cd01238">
    <property type="entry name" value="PH_Btk"/>
    <property type="match status" value="1"/>
</dbReference>
<evidence type="ECO:0000256" key="17">
    <source>
        <dbReference type="ARBA" id="ARBA00023130"/>
    </source>
</evidence>
<keyword evidence="7 26" id="KW-0808">Transferase</keyword>
<evidence type="ECO:0000256" key="19">
    <source>
        <dbReference type="ARBA" id="ARBA00023242"/>
    </source>
</evidence>
<reference evidence="31" key="1">
    <citation type="submission" date="2020-03" db="EMBL/GenBank/DDBJ databases">
        <title>Studies in the Genomics of Life Span.</title>
        <authorList>
            <person name="Glass D."/>
        </authorList>
    </citation>
    <scope>NUCLEOTIDE SEQUENCE</scope>
    <source>
        <strain evidence="31">SUZIE</strain>
        <tissue evidence="31">Muscle</tissue>
    </source>
</reference>
<evidence type="ECO:0000313" key="31">
    <source>
        <dbReference type="EMBL" id="MBZ3875716.1"/>
    </source>
</evidence>
<keyword evidence="13 25" id="KW-0067">ATP-binding</keyword>
<comment type="subcellular location">
    <subcellularLocation>
        <location evidence="3">Cytoplasm</location>
    </subcellularLocation>
    <subcellularLocation>
        <location evidence="2">Nucleus</location>
    </subcellularLocation>
</comment>
<dbReference type="InterPro" id="IPR020635">
    <property type="entry name" value="Tyr_kinase_cat_dom"/>
</dbReference>
<dbReference type="FunFam" id="2.30.30.40:FF:000176">
    <property type="entry name" value="Tyrosine-protein kinase"/>
    <property type="match status" value="1"/>
</dbReference>
<evidence type="ECO:0000256" key="14">
    <source>
        <dbReference type="ARBA" id="ARBA00022843"/>
    </source>
</evidence>
<evidence type="ECO:0000256" key="25">
    <source>
        <dbReference type="PROSITE-ProRule" id="PRU10141"/>
    </source>
</evidence>
<dbReference type="PROSITE" id="PS50003">
    <property type="entry name" value="PH_DOMAIN"/>
    <property type="match status" value="1"/>
</dbReference>
<gene>
    <name evidence="31" type="ORF">SUZIE_134330</name>
</gene>
<evidence type="ECO:0000256" key="11">
    <source>
        <dbReference type="ARBA" id="ARBA00022777"/>
    </source>
</evidence>
<dbReference type="Gene3D" id="2.30.29.30">
    <property type="entry name" value="Pleckstrin-homology domain (PH domain)/Phosphotyrosine-binding domain (PTB)"/>
    <property type="match status" value="1"/>
</dbReference>
<dbReference type="SUPFAM" id="SSF56112">
    <property type="entry name" value="Protein kinase-like (PK-like)"/>
    <property type="match status" value="1"/>
</dbReference>
<dbReference type="Gene3D" id="3.30.505.10">
    <property type="entry name" value="SH2 domain"/>
    <property type="match status" value="1"/>
</dbReference>
<keyword evidence="18 26" id="KW-0829">Tyrosine-protein kinase</keyword>
<dbReference type="Pfam" id="PF00017">
    <property type="entry name" value="SH2"/>
    <property type="match status" value="1"/>
</dbReference>
<keyword evidence="32" id="KW-1185">Reference proteome</keyword>
<keyword evidence="12" id="KW-0862">Zinc</keyword>
<evidence type="ECO:0000256" key="21">
    <source>
        <dbReference type="ARBA" id="ARBA00065420"/>
    </source>
</evidence>
<dbReference type="InterPro" id="IPR001562">
    <property type="entry name" value="Znf_Btk_motif"/>
</dbReference>
<evidence type="ECO:0000259" key="29">
    <source>
        <dbReference type="PROSITE" id="PS50003"/>
    </source>
</evidence>
<dbReference type="Proteomes" id="UP001166674">
    <property type="component" value="Unassembled WGS sequence"/>
</dbReference>
<dbReference type="FunFam" id="2.30.29.30:FF:000244">
    <property type="entry name" value="Tyrosine-protein kinase"/>
    <property type="match status" value="1"/>
</dbReference>
<dbReference type="GO" id="GO:0005829">
    <property type="term" value="C:cytosol"/>
    <property type="evidence" value="ECO:0007669"/>
    <property type="project" value="UniProtKB-ARBA"/>
</dbReference>
<dbReference type="FunFam" id="1.10.510.10:FF:000052">
    <property type="entry name" value="Tyrosine-protein kinase"/>
    <property type="match status" value="1"/>
</dbReference>
<dbReference type="AlphaFoldDB" id="A0AA41SX44"/>
<dbReference type="GO" id="GO:0005634">
    <property type="term" value="C:nucleus"/>
    <property type="evidence" value="ECO:0007669"/>
    <property type="project" value="UniProtKB-SubCell"/>
</dbReference>
<evidence type="ECO:0000259" key="27">
    <source>
        <dbReference type="PROSITE" id="PS50001"/>
    </source>
</evidence>
<dbReference type="PRINTS" id="PR00402">
    <property type="entry name" value="TECBTKDOMAIN"/>
</dbReference>
<dbReference type="Pfam" id="PF00018">
    <property type="entry name" value="SH3_1"/>
    <property type="match status" value="1"/>
</dbReference>
<evidence type="ECO:0000256" key="20">
    <source>
        <dbReference type="ARBA" id="ARBA00051245"/>
    </source>
</evidence>
<evidence type="ECO:0000256" key="5">
    <source>
        <dbReference type="ARBA" id="ARBA00022490"/>
    </source>
</evidence>
<dbReference type="PROSITE" id="PS00109">
    <property type="entry name" value="PROTEIN_KINASE_TYR"/>
    <property type="match status" value="1"/>
</dbReference>
<comment type="caution">
    <text evidence="31">The sequence shown here is derived from an EMBL/GenBank/DDBJ whole genome shotgun (WGS) entry which is preliminary data.</text>
</comment>
<evidence type="ECO:0000256" key="15">
    <source>
        <dbReference type="ARBA" id="ARBA00022859"/>
    </source>
</evidence>
<dbReference type="SMART" id="SM00219">
    <property type="entry name" value="TyrKc"/>
    <property type="match status" value="1"/>
</dbReference>
<keyword evidence="9 25" id="KW-0547">Nucleotide-binding</keyword>
<dbReference type="SMART" id="SM00107">
    <property type="entry name" value="BTK"/>
    <property type="match status" value="1"/>
</dbReference>
<dbReference type="InterPro" id="IPR036028">
    <property type="entry name" value="SH3-like_dom_sf"/>
</dbReference>
<dbReference type="GO" id="GO:0008270">
    <property type="term" value="F:zinc ion binding"/>
    <property type="evidence" value="ECO:0007669"/>
    <property type="project" value="UniProtKB-KW"/>
</dbReference>
<dbReference type="EC" id="2.7.10.2" evidence="26"/>
<dbReference type="GO" id="GO:0004715">
    <property type="term" value="F:non-membrane spanning protein tyrosine kinase activity"/>
    <property type="evidence" value="ECO:0007669"/>
    <property type="project" value="UniProtKB-EC"/>
</dbReference>
<dbReference type="PROSITE" id="PS50011">
    <property type="entry name" value="PROTEIN_KINASE_DOM"/>
    <property type="match status" value="1"/>
</dbReference>
<keyword evidence="11 26" id="KW-0418">Kinase</keyword>
<dbReference type="InterPro" id="IPR001849">
    <property type="entry name" value="PH_domain"/>
</dbReference>
<dbReference type="InterPro" id="IPR000719">
    <property type="entry name" value="Prot_kinase_dom"/>
</dbReference>
<evidence type="ECO:0000256" key="3">
    <source>
        <dbReference type="ARBA" id="ARBA00004496"/>
    </source>
</evidence>
<dbReference type="PRINTS" id="PR00401">
    <property type="entry name" value="SH2DOMAIN"/>
</dbReference>
<evidence type="ECO:0000256" key="7">
    <source>
        <dbReference type="ARBA" id="ARBA00022679"/>
    </source>
</evidence>
<dbReference type="InterPro" id="IPR001245">
    <property type="entry name" value="Ser-Thr/Tyr_kinase_cat_dom"/>
</dbReference>
<dbReference type="SUPFAM" id="SSF50044">
    <property type="entry name" value="SH3-domain"/>
    <property type="match status" value="1"/>
</dbReference>
<comment type="catalytic activity">
    <reaction evidence="20 26">
        <text>L-tyrosyl-[protein] + ATP = O-phospho-L-tyrosyl-[protein] + ADP + H(+)</text>
        <dbReference type="Rhea" id="RHEA:10596"/>
        <dbReference type="Rhea" id="RHEA-COMP:10136"/>
        <dbReference type="Rhea" id="RHEA-COMP:20101"/>
        <dbReference type="ChEBI" id="CHEBI:15378"/>
        <dbReference type="ChEBI" id="CHEBI:30616"/>
        <dbReference type="ChEBI" id="CHEBI:46858"/>
        <dbReference type="ChEBI" id="CHEBI:61978"/>
        <dbReference type="ChEBI" id="CHEBI:456216"/>
        <dbReference type="EC" id="2.7.10.2"/>
    </reaction>
</comment>
<evidence type="ECO:0000256" key="23">
    <source>
        <dbReference type="PROSITE-ProRule" id="PRU00192"/>
    </source>
</evidence>
<keyword evidence="6" id="KW-0597">Phosphoprotein</keyword>
<keyword evidence="14" id="KW-0832">Ubl conjugation</keyword>
<dbReference type="SUPFAM" id="SSF50729">
    <property type="entry name" value="PH domain-like"/>
    <property type="match status" value="1"/>
</dbReference>